<evidence type="ECO:0000256" key="1">
    <source>
        <dbReference type="SAM" id="Phobius"/>
    </source>
</evidence>
<feature type="non-terminal residue" evidence="2">
    <location>
        <position position="106"/>
    </location>
</feature>
<accession>A0A816G8M9</accession>
<evidence type="ECO:0000313" key="2">
    <source>
        <dbReference type="EMBL" id="CAF1671091.1"/>
    </source>
</evidence>
<protein>
    <submittedName>
        <fullName evidence="2">Uncharacterized protein</fullName>
    </submittedName>
</protein>
<evidence type="ECO:0000313" key="3">
    <source>
        <dbReference type="Proteomes" id="UP000663828"/>
    </source>
</evidence>
<name>A0A816G8M9_ADIRI</name>
<organism evidence="2 3">
    <name type="scientific">Adineta ricciae</name>
    <name type="common">Rotifer</name>
    <dbReference type="NCBI Taxonomy" id="249248"/>
    <lineage>
        <taxon>Eukaryota</taxon>
        <taxon>Metazoa</taxon>
        <taxon>Spiralia</taxon>
        <taxon>Gnathifera</taxon>
        <taxon>Rotifera</taxon>
        <taxon>Eurotatoria</taxon>
        <taxon>Bdelloidea</taxon>
        <taxon>Adinetida</taxon>
        <taxon>Adinetidae</taxon>
        <taxon>Adineta</taxon>
    </lineage>
</organism>
<dbReference type="AlphaFoldDB" id="A0A816G8M9"/>
<dbReference type="EMBL" id="CAJNOR010013036">
    <property type="protein sequence ID" value="CAF1671091.1"/>
    <property type="molecule type" value="Genomic_DNA"/>
</dbReference>
<proteinExistence type="predicted"/>
<keyword evidence="3" id="KW-1185">Reference proteome</keyword>
<keyword evidence="1" id="KW-1133">Transmembrane helix</keyword>
<dbReference type="Proteomes" id="UP000663828">
    <property type="component" value="Unassembled WGS sequence"/>
</dbReference>
<comment type="caution">
    <text evidence="2">The sequence shown here is derived from an EMBL/GenBank/DDBJ whole genome shotgun (WGS) entry which is preliminary data.</text>
</comment>
<gene>
    <name evidence="2" type="ORF">XAT740_LOCUS58700</name>
</gene>
<sequence>MSPGAFTRLFSTTVNTVFRRFLLALIRATLIYIIAFLFVHLPTFWNYITTLGKDDRKRNRQRRVRAKLSDDSNPSSPYRAVEVLDELRSQPEEDVETLAIIPDLCL</sequence>
<feature type="transmembrane region" description="Helical" evidence="1">
    <location>
        <begin position="20"/>
        <end position="48"/>
    </location>
</feature>
<keyword evidence="1" id="KW-0472">Membrane</keyword>
<reference evidence="2" key="1">
    <citation type="submission" date="2021-02" db="EMBL/GenBank/DDBJ databases">
        <authorList>
            <person name="Nowell W R."/>
        </authorList>
    </citation>
    <scope>NUCLEOTIDE SEQUENCE</scope>
</reference>
<keyword evidence="1" id="KW-0812">Transmembrane</keyword>